<organism evidence="2 3">
    <name type="scientific">Petrolisthes manimaculis</name>
    <dbReference type="NCBI Taxonomy" id="1843537"/>
    <lineage>
        <taxon>Eukaryota</taxon>
        <taxon>Metazoa</taxon>
        <taxon>Ecdysozoa</taxon>
        <taxon>Arthropoda</taxon>
        <taxon>Crustacea</taxon>
        <taxon>Multicrustacea</taxon>
        <taxon>Malacostraca</taxon>
        <taxon>Eumalacostraca</taxon>
        <taxon>Eucarida</taxon>
        <taxon>Decapoda</taxon>
        <taxon>Pleocyemata</taxon>
        <taxon>Anomura</taxon>
        <taxon>Galatheoidea</taxon>
        <taxon>Porcellanidae</taxon>
        <taxon>Petrolisthes</taxon>
    </lineage>
</organism>
<protein>
    <submittedName>
        <fullName evidence="2">Uncharacterized protein</fullName>
    </submittedName>
</protein>
<reference evidence="2" key="1">
    <citation type="submission" date="2023-11" db="EMBL/GenBank/DDBJ databases">
        <title>Genome assemblies of two species of porcelain crab, Petrolisthes cinctipes and Petrolisthes manimaculis (Anomura: Porcellanidae).</title>
        <authorList>
            <person name="Angst P."/>
        </authorList>
    </citation>
    <scope>NUCLEOTIDE SEQUENCE</scope>
    <source>
        <strain evidence="2">PB745_02</strain>
        <tissue evidence="2">Gill</tissue>
    </source>
</reference>
<proteinExistence type="predicted"/>
<gene>
    <name evidence="2" type="ORF">Pmani_022489</name>
</gene>
<dbReference type="Proteomes" id="UP001292094">
    <property type="component" value="Unassembled WGS sequence"/>
</dbReference>
<keyword evidence="3" id="KW-1185">Reference proteome</keyword>
<dbReference type="AlphaFoldDB" id="A0AAE1PC10"/>
<accession>A0AAE1PC10</accession>
<dbReference type="EMBL" id="JAWZYT010002255">
    <property type="protein sequence ID" value="KAK4305623.1"/>
    <property type="molecule type" value="Genomic_DNA"/>
</dbReference>
<name>A0AAE1PC10_9EUCA</name>
<feature type="region of interest" description="Disordered" evidence="1">
    <location>
        <begin position="82"/>
        <end position="107"/>
    </location>
</feature>
<evidence type="ECO:0000313" key="2">
    <source>
        <dbReference type="EMBL" id="KAK4305623.1"/>
    </source>
</evidence>
<comment type="caution">
    <text evidence="2">The sequence shown here is derived from an EMBL/GenBank/DDBJ whole genome shotgun (WGS) entry which is preliminary data.</text>
</comment>
<sequence>MKKGLLTVAVHIYTSTSPLPVTPYFPPPPSTLSVTPFFPPPSLHTPSNPILPSTSLHTPSYSILPSTSPPGRLFGLARCKIRLDPNPPHPPHPKMVASQPASLLEAT</sequence>
<evidence type="ECO:0000256" key="1">
    <source>
        <dbReference type="SAM" id="MobiDB-lite"/>
    </source>
</evidence>
<evidence type="ECO:0000313" key="3">
    <source>
        <dbReference type="Proteomes" id="UP001292094"/>
    </source>
</evidence>